<dbReference type="GO" id="GO:0047493">
    <property type="term" value="F:ceramide cholinephosphotransferase activity"/>
    <property type="evidence" value="ECO:0007669"/>
    <property type="project" value="TreeGrafter"/>
</dbReference>
<proteinExistence type="inferred from homology"/>
<feature type="domain" description="Sphingomyelin synthase-like" evidence="11">
    <location>
        <begin position="233"/>
        <end position="289"/>
    </location>
</feature>
<accession>C5KN46</accession>
<dbReference type="RefSeq" id="XP_002782285.1">
    <property type="nucleotide sequence ID" value="XM_002782239.1"/>
</dbReference>
<dbReference type="OrthoDB" id="422827at2759"/>
<keyword evidence="5" id="KW-0746">Sphingolipid metabolism</keyword>
<dbReference type="GO" id="GO:0005789">
    <property type="term" value="C:endoplasmic reticulum membrane"/>
    <property type="evidence" value="ECO:0007669"/>
    <property type="project" value="TreeGrafter"/>
</dbReference>
<keyword evidence="7" id="KW-0443">Lipid metabolism</keyword>
<comment type="similarity">
    <text evidence="2">Belongs to the sphingomyelin synthase family.</text>
</comment>
<dbReference type="InterPro" id="IPR045221">
    <property type="entry name" value="Sphingomyelin_synth-like"/>
</dbReference>
<protein>
    <recommendedName>
        <fullName evidence="11">Sphingomyelin synthase-like domain-containing protein</fullName>
    </recommendedName>
</protein>
<reference evidence="12 13" key="1">
    <citation type="submission" date="2008-07" db="EMBL/GenBank/DDBJ databases">
        <authorList>
            <person name="El-Sayed N."/>
            <person name="Caler E."/>
            <person name="Inman J."/>
            <person name="Amedeo P."/>
            <person name="Hass B."/>
            <person name="Wortman J."/>
        </authorList>
    </citation>
    <scope>NUCLEOTIDE SEQUENCE [LARGE SCALE GENOMIC DNA]</scope>
    <source>
        <strain evidence="13">ATCC 50983 / TXsc</strain>
    </source>
</reference>
<feature type="transmembrane region" description="Helical" evidence="10">
    <location>
        <begin position="237"/>
        <end position="254"/>
    </location>
</feature>
<keyword evidence="3" id="KW-0808">Transferase</keyword>
<dbReference type="InterPro" id="IPR025749">
    <property type="entry name" value="Sphingomyelin_synth-like_dom"/>
</dbReference>
<evidence type="ECO:0000256" key="7">
    <source>
        <dbReference type="ARBA" id="ARBA00023098"/>
    </source>
</evidence>
<evidence type="ECO:0000256" key="4">
    <source>
        <dbReference type="ARBA" id="ARBA00022692"/>
    </source>
</evidence>
<dbReference type="AlphaFoldDB" id="C5KN46"/>
<dbReference type="EMBL" id="GG674563">
    <property type="protein sequence ID" value="EER14080.1"/>
    <property type="molecule type" value="Genomic_DNA"/>
</dbReference>
<evidence type="ECO:0000256" key="3">
    <source>
        <dbReference type="ARBA" id="ARBA00022679"/>
    </source>
</evidence>
<dbReference type="PANTHER" id="PTHR21290">
    <property type="entry name" value="SPHINGOMYELIN SYNTHETASE"/>
    <property type="match status" value="1"/>
</dbReference>
<organism evidence="13">
    <name type="scientific">Perkinsus marinus (strain ATCC 50983 / TXsc)</name>
    <dbReference type="NCBI Taxonomy" id="423536"/>
    <lineage>
        <taxon>Eukaryota</taxon>
        <taxon>Sar</taxon>
        <taxon>Alveolata</taxon>
        <taxon>Perkinsozoa</taxon>
        <taxon>Perkinsea</taxon>
        <taxon>Perkinsida</taxon>
        <taxon>Perkinsidae</taxon>
        <taxon>Perkinsus</taxon>
    </lineage>
</organism>
<evidence type="ECO:0000256" key="10">
    <source>
        <dbReference type="SAM" id="Phobius"/>
    </source>
</evidence>
<dbReference type="GO" id="GO:0033188">
    <property type="term" value="F:sphingomyelin synthase activity"/>
    <property type="evidence" value="ECO:0007669"/>
    <property type="project" value="TreeGrafter"/>
</dbReference>
<dbReference type="PANTHER" id="PTHR21290:SF62">
    <property type="entry name" value="PHOSPHATIDYLINOSITOL:CERAMIDE INOSITOLPHOSPHOTRANSFERASE 1-RELATED"/>
    <property type="match status" value="1"/>
</dbReference>
<gene>
    <name evidence="12" type="ORF">Pmar_PMAR020861</name>
</gene>
<evidence type="ECO:0000256" key="1">
    <source>
        <dbReference type="ARBA" id="ARBA00004141"/>
    </source>
</evidence>
<evidence type="ECO:0000313" key="13">
    <source>
        <dbReference type="Proteomes" id="UP000007800"/>
    </source>
</evidence>
<evidence type="ECO:0000256" key="6">
    <source>
        <dbReference type="ARBA" id="ARBA00022989"/>
    </source>
</evidence>
<dbReference type="Proteomes" id="UP000007800">
    <property type="component" value="Unassembled WGS sequence"/>
</dbReference>
<evidence type="ECO:0000313" key="12">
    <source>
        <dbReference type="EMBL" id="EER14080.1"/>
    </source>
</evidence>
<dbReference type="Pfam" id="PF14360">
    <property type="entry name" value="PAP2_C"/>
    <property type="match status" value="1"/>
</dbReference>
<dbReference type="GO" id="GO:0046513">
    <property type="term" value="P:ceramide biosynthetic process"/>
    <property type="evidence" value="ECO:0007669"/>
    <property type="project" value="TreeGrafter"/>
</dbReference>
<feature type="transmembrane region" description="Helical" evidence="10">
    <location>
        <begin position="181"/>
        <end position="203"/>
    </location>
</feature>
<feature type="transmembrane region" description="Helical" evidence="10">
    <location>
        <begin position="87"/>
        <end position="105"/>
    </location>
</feature>
<evidence type="ECO:0000256" key="9">
    <source>
        <dbReference type="SAM" id="MobiDB-lite"/>
    </source>
</evidence>
<evidence type="ECO:0000256" key="8">
    <source>
        <dbReference type="ARBA" id="ARBA00023136"/>
    </source>
</evidence>
<dbReference type="GeneID" id="9059952"/>
<dbReference type="GO" id="GO:0000139">
    <property type="term" value="C:Golgi membrane"/>
    <property type="evidence" value="ECO:0007669"/>
    <property type="project" value="TreeGrafter"/>
</dbReference>
<comment type="subcellular location">
    <subcellularLocation>
        <location evidence="1">Membrane</location>
        <topology evidence="1">Multi-pass membrane protein</topology>
    </subcellularLocation>
</comment>
<keyword evidence="13" id="KW-1185">Reference proteome</keyword>
<feature type="transmembrane region" description="Helical" evidence="10">
    <location>
        <begin position="151"/>
        <end position="169"/>
    </location>
</feature>
<evidence type="ECO:0000256" key="2">
    <source>
        <dbReference type="ARBA" id="ARBA00005441"/>
    </source>
</evidence>
<feature type="compositionally biased region" description="Acidic residues" evidence="9">
    <location>
        <begin position="307"/>
        <end position="316"/>
    </location>
</feature>
<evidence type="ECO:0000259" key="11">
    <source>
        <dbReference type="Pfam" id="PF14360"/>
    </source>
</evidence>
<dbReference type="InParanoid" id="C5KN46"/>
<feature type="transmembrane region" description="Helical" evidence="10">
    <location>
        <begin position="261"/>
        <end position="279"/>
    </location>
</feature>
<keyword evidence="6 10" id="KW-1133">Transmembrane helix</keyword>
<keyword evidence="8 10" id="KW-0472">Membrane</keyword>
<name>C5KN46_PERM5</name>
<feature type="compositionally biased region" description="Low complexity" evidence="9">
    <location>
        <begin position="324"/>
        <end position="333"/>
    </location>
</feature>
<keyword evidence="4 10" id="KW-0812">Transmembrane</keyword>
<sequence length="364" mass="40036">MSPPDLTQGYRDGSALVTVEEDAIADSNVLGLESSAVEESKTDFQGASRSAAPRRRSMMDRVKAMLRVRIDYIKGAWPAELAVLKKGAWWGILWFVLTLVVHNWVHNMAYYYAARYEVYGPYKGPGNPIHDFPFEWLGSGLVDAAVAPGDITNYFSLILGVGYVLRPLFFPFPHRAMNMLWRWGVVASLATYARLVTFMVTLLPGSAQHCAENEFNPPSDWGVILTRLFTSGGCSDLIFSGHMMYTIIVTCGIFRYSSNKYLKIFVLLLTILQAFLIVASRSHYSVDVVPNDFRMTDESISSPGVSDGEDDEEGVEEYPTAVPSSGTGKSSRSSSEHQKVSSVSTRASPGDRDLELGVSPPSGG</sequence>
<feature type="region of interest" description="Disordered" evidence="9">
    <location>
        <begin position="297"/>
        <end position="364"/>
    </location>
</feature>
<evidence type="ECO:0000256" key="5">
    <source>
        <dbReference type="ARBA" id="ARBA00022919"/>
    </source>
</evidence>
<dbReference type="GO" id="GO:0005886">
    <property type="term" value="C:plasma membrane"/>
    <property type="evidence" value="ECO:0007669"/>
    <property type="project" value="TreeGrafter"/>
</dbReference>